<gene>
    <name evidence="2" type="ORF">NC653_027052</name>
</gene>
<accession>A0AAD6Q4B8</accession>
<sequence length="80" mass="9082">MKINLVKKSLAQCSQFYMIISGADLQEKSNFQSLIQPQYTFGLLIVISLLHASNFVFSEMTTMISHGIQNMRGTNPISYY</sequence>
<feature type="transmembrane region" description="Helical" evidence="1">
    <location>
        <begin position="39"/>
        <end position="57"/>
    </location>
</feature>
<keyword evidence="1" id="KW-0472">Membrane</keyword>
<dbReference type="AlphaFoldDB" id="A0AAD6Q4B8"/>
<keyword evidence="3" id="KW-1185">Reference proteome</keyword>
<name>A0AAD6Q4B8_9ROSI</name>
<reference evidence="2" key="1">
    <citation type="journal article" date="2023" name="Mol. Ecol. Resour.">
        <title>Chromosome-level genome assembly of a triploid poplar Populus alba 'Berolinensis'.</title>
        <authorList>
            <person name="Chen S."/>
            <person name="Yu Y."/>
            <person name="Wang X."/>
            <person name="Wang S."/>
            <person name="Zhang T."/>
            <person name="Zhou Y."/>
            <person name="He R."/>
            <person name="Meng N."/>
            <person name="Wang Y."/>
            <person name="Liu W."/>
            <person name="Liu Z."/>
            <person name="Liu J."/>
            <person name="Guo Q."/>
            <person name="Huang H."/>
            <person name="Sederoff R.R."/>
            <person name="Wang G."/>
            <person name="Qu G."/>
            <person name="Chen S."/>
        </authorList>
    </citation>
    <scope>NUCLEOTIDE SEQUENCE</scope>
    <source>
        <strain evidence="2">SC-2020</strain>
    </source>
</reference>
<evidence type="ECO:0000313" key="3">
    <source>
        <dbReference type="Proteomes" id="UP001164929"/>
    </source>
</evidence>
<keyword evidence="1" id="KW-1133">Transmembrane helix</keyword>
<organism evidence="2 3">
    <name type="scientific">Populus alba x Populus x berolinensis</name>
    <dbReference type="NCBI Taxonomy" id="444605"/>
    <lineage>
        <taxon>Eukaryota</taxon>
        <taxon>Viridiplantae</taxon>
        <taxon>Streptophyta</taxon>
        <taxon>Embryophyta</taxon>
        <taxon>Tracheophyta</taxon>
        <taxon>Spermatophyta</taxon>
        <taxon>Magnoliopsida</taxon>
        <taxon>eudicotyledons</taxon>
        <taxon>Gunneridae</taxon>
        <taxon>Pentapetalae</taxon>
        <taxon>rosids</taxon>
        <taxon>fabids</taxon>
        <taxon>Malpighiales</taxon>
        <taxon>Salicaceae</taxon>
        <taxon>Saliceae</taxon>
        <taxon>Populus</taxon>
    </lineage>
</organism>
<comment type="caution">
    <text evidence="2">The sequence shown here is derived from an EMBL/GenBank/DDBJ whole genome shotgun (WGS) entry which is preliminary data.</text>
</comment>
<protein>
    <submittedName>
        <fullName evidence="2">Uncharacterized protein</fullName>
    </submittedName>
</protein>
<evidence type="ECO:0000256" key="1">
    <source>
        <dbReference type="SAM" id="Phobius"/>
    </source>
</evidence>
<dbReference type="EMBL" id="JAQIZT010000011">
    <property type="protein sequence ID" value="KAJ6978774.1"/>
    <property type="molecule type" value="Genomic_DNA"/>
</dbReference>
<dbReference type="Proteomes" id="UP001164929">
    <property type="component" value="Chromosome 11"/>
</dbReference>
<proteinExistence type="predicted"/>
<evidence type="ECO:0000313" key="2">
    <source>
        <dbReference type="EMBL" id="KAJ6978774.1"/>
    </source>
</evidence>
<keyword evidence="1" id="KW-0812">Transmembrane</keyword>